<feature type="region of interest" description="Disordered" evidence="2">
    <location>
        <begin position="248"/>
        <end position="267"/>
    </location>
</feature>
<name>A0A0M0JEY1_9EUKA</name>
<feature type="compositionally biased region" description="Polar residues" evidence="2">
    <location>
        <begin position="248"/>
        <end position="260"/>
    </location>
</feature>
<sequence length="520" mass="55818">MHTRLEAVKGIVRQNAEWIHMRELVLQLQRGTCRSTMLLTDVHAVLQRFNGQTPMVRLEAASLLRWLIVDANILQLCLEQSYSNARALTAKGSTIVLVATCERKSPAAALAATLATSAESAAEATAASTIEAKVGRSDERLYLHICLDSINRRIDDSNSFQLTALPLGQSAAELHAPAVEPLLVSEEWCSYGDGLGFDITRRATAVAGGSAFVTTYVAGEETHTVQHIVLPCHARAADGDSVVASFSPNASPGNVSSSVAADSGDGLTPEMPLKRPLIYAVDDDALIREMLRETILYKLHADSASCVLGETSKDCRAVLELACAPACQADLIILDENLDYPPNTYSKGSCMARQLRQRGFTGVICAFTGGSLEKQRELAENHSIDRVLNKGQPLQEIVDSLAHALSCTHAVQSRSGDLVSTPADDRVPSSNSQSSKQLQAPAAAWSTGDRLSRFEHDARHGAAAHKPPTSPRAGAAALGRSIRELKEAIANEQVIDAAEGVRVLRELLRDTHAELKTRGV</sequence>
<evidence type="ECO:0000259" key="3">
    <source>
        <dbReference type="PROSITE" id="PS50110"/>
    </source>
</evidence>
<protein>
    <recommendedName>
        <fullName evidence="3">Response regulatory domain-containing protein</fullName>
    </recommendedName>
</protein>
<dbReference type="InterPro" id="IPR011006">
    <property type="entry name" value="CheY-like_superfamily"/>
</dbReference>
<dbReference type="InterPro" id="IPR001789">
    <property type="entry name" value="Sig_transdc_resp-reg_receiver"/>
</dbReference>
<feature type="modified residue" description="4-aspartylphosphate" evidence="1">
    <location>
        <position position="335"/>
    </location>
</feature>
<keyword evidence="1" id="KW-0597">Phosphoprotein</keyword>
<feature type="domain" description="Response regulatory" evidence="3">
    <location>
        <begin position="277"/>
        <end position="405"/>
    </location>
</feature>
<gene>
    <name evidence="4" type="ORF">Ctob_006104</name>
</gene>
<dbReference type="Proteomes" id="UP000037460">
    <property type="component" value="Unassembled WGS sequence"/>
</dbReference>
<feature type="compositionally biased region" description="Polar residues" evidence="2">
    <location>
        <begin position="428"/>
        <end position="438"/>
    </location>
</feature>
<dbReference type="SUPFAM" id="SSF52172">
    <property type="entry name" value="CheY-like"/>
    <property type="match status" value="1"/>
</dbReference>
<dbReference type="EMBL" id="JWZX01003032">
    <property type="protein sequence ID" value="KOO24980.1"/>
    <property type="molecule type" value="Genomic_DNA"/>
</dbReference>
<feature type="region of interest" description="Disordered" evidence="2">
    <location>
        <begin position="415"/>
        <end position="447"/>
    </location>
</feature>
<accession>A0A0M0JEY1</accession>
<evidence type="ECO:0000313" key="4">
    <source>
        <dbReference type="EMBL" id="KOO24980.1"/>
    </source>
</evidence>
<evidence type="ECO:0000256" key="1">
    <source>
        <dbReference type="PROSITE-ProRule" id="PRU00169"/>
    </source>
</evidence>
<dbReference type="Gene3D" id="3.40.50.2300">
    <property type="match status" value="1"/>
</dbReference>
<reference evidence="5" key="1">
    <citation type="journal article" date="2015" name="PLoS Genet.">
        <title>Genome Sequence and Transcriptome Analyses of Chrysochromulina tobin: Metabolic Tools for Enhanced Algal Fitness in the Prominent Order Prymnesiales (Haptophyceae).</title>
        <authorList>
            <person name="Hovde B.T."/>
            <person name="Deodato C.R."/>
            <person name="Hunsperger H.M."/>
            <person name="Ryken S.A."/>
            <person name="Yost W."/>
            <person name="Jha R.K."/>
            <person name="Patterson J."/>
            <person name="Monnat R.J. Jr."/>
            <person name="Barlow S.B."/>
            <person name="Starkenburg S.R."/>
            <person name="Cattolico R.A."/>
        </authorList>
    </citation>
    <scope>NUCLEOTIDE SEQUENCE</scope>
    <source>
        <strain evidence="5">CCMP291</strain>
    </source>
</reference>
<comment type="caution">
    <text evidence="4">The sequence shown here is derived from an EMBL/GenBank/DDBJ whole genome shotgun (WGS) entry which is preliminary data.</text>
</comment>
<evidence type="ECO:0000256" key="2">
    <source>
        <dbReference type="SAM" id="MobiDB-lite"/>
    </source>
</evidence>
<keyword evidence="5" id="KW-1185">Reference proteome</keyword>
<organism evidence="4 5">
    <name type="scientific">Chrysochromulina tobinii</name>
    <dbReference type="NCBI Taxonomy" id="1460289"/>
    <lineage>
        <taxon>Eukaryota</taxon>
        <taxon>Haptista</taxon>
        <taxon>Haptophyta</taxon>
        <taxon>Prymnesiophyceae</taxon>
        <taxon>Prymnesiales</taxon>
        <taxon>Chrysochromulinaceae</taxon>
        <taxon>Chrysochromulina</taxon>
    </lineage>
</organism>
<evidence type="ECO:0000313" key="5">
    <source>
        <dbReference type="Proteomes" id="UP000037460"/>
    </source>
</evidence>
<dbReference type="PROSITE" id="PS50110">
    <property type="entry name" value="RESPONSE_REGULATORY"/>
    <property type="match status" value="1"/>
</dbReference>
<proteinExistence type="predicted"/>
<dbReference type="AlphaFoldDB" id="A0A0M0JEY1"/>
<dbReference type="GO" id="GO:0000160">
    <property type="term" value="P:phosphorelay signal transduction system"/>
    <property type="evidence" value="ECO:0007669"/>
    <property type="project" value="InterPro"/>
</dbReference>